<dbReference type="EMBL" id="JAPWTJ010000029">
    <property type="protein sequence ID" value="KAJ8984682.1"/>
    <property type="molecule type" value="Genomic_DNA"/>
</dbReference>
<dbReference type="Proteomes" id="UP001162164">
    <property type="component" value="Unassembled WGS sequence"/>
</dbReference>
<dbReference type="PANTHER" id="PTHR45857">
    <property type="entry name" value="FORMIN-LIKE PROTEIN"/>
    <property type="match status" value="1"/>
</dbReference>
<proteinExistence type="predicted"/>
<accession>A0ABQ9K562</accession>
<protein>
    <recommendedName>
        <fullName evidence="3">GBD/FH3 domain-containing protein</fullName>
    </recommendedName>
</protein>
<dbReference type="PANTHER" id="PTHR45857:SF9">
    <property type="entry name" value="MULTIPLE WING HAIRS, ISOFORM C"/>
    <property type="match status" value="1"/>
</dbReference>
<dbReference type="Gene3D" id="1.25.10.10">
    <property type="entry name" value="Leucine-rich Repeat Variant"/>
    <property type="match status" value="1"/>
</dbReference>
<dbReference type="InterPro" id="IPR014768">
    <property type="entry name" value="GBD/FH3_dom"/>
</dbReference>
<feature type="domain" description="GBD/FH3" evidence="3">
    <location>
        <begin position="405"/>
        <end position="840"/>
    </location>
</feature>
<feature type="region of interest" description="Disordered" evidence="2">
    <location>
        <begin position="799"/>
        <end position="882"/>
    </location>
</feature>
<organism evidence="4 5">
    <name type="scientific">Molorchus minor</name>
    <dbReference type="NCBI Taxonomy" id="1323400"/>
    <lineage>
        <taxon>Eukaryota</taxon>
        <taxon>Metazoa</taxon>
        <taxon>Ecdysozoa</taxon>
        <taxon>Arthropoda</taxon>
        <taxon>Hexapoda</taxon>
        <taxon>Insecta</taxon>
        <taxon>Pterygota</taxon>
        <taxon>Neoptera</taxon>
        <taxon>Endopterygota</taxon>
        <taxon>Coleoptera</taxon>
        <taxon>Polyphaga</taxon>
        <taxon>Cucujiformia</taxon>
        <taxon>Chrysomeloidea</taxon>
        <taxon>Cerambycidae</taxon>
        <taxon>Lamiinae</taxon>
        <taxon>Monochamini</taxon>
        <taxon>Molorchus</taxon>
    </lineage>
</organism>
<evidence type="ECO:0000256" key="2">
    <source>
        <dbReference type="SAM" id="MobiDB-lite"/>
    </source>
</evidence>
<dbReference type="SUPFAM" id="SSF48371">
    <property type="entry name" value="ARM repeat"/>
    <property type="match status" value="1"/>
</dbReference>
<dbReference type="Pfam" id="PF06367">
    <property type="entry name" value="Drf_FH3"/>
    <property type="match status" value="1"/>
</dbReference>
<dbReference type="InterPro" id="IPR016024">
    <property type="entry name" value="ARM-type_fold"/>
</dbReference>
<sequence>MVIGAFAPWIEKKDDRNVQSYSYDRNLHLKLTRTPSELFGSGNSMSPNSDETTRMGRFPYLDDPQIKEKQRPPIYNPEDYSILLKKWGKKSANGMISLYTNSSTSELECSRSQSTTLRDYRNPMLTSSGSEMTLRQFGTVSELLAKLKSDLRLAYPSQPPQPSPCPCACTIPVIADHLPKAPVLSPYDPNTKQCGCSVCVPVVVPKAPECPPKPRRRCKYIQPARPKSYAPLRKFVPPELPMEDNTIYRKSYIPVEGEKPGPILPKKNICLGEGKMSDNTINRMSYQPHKAKPPCPIYPCEHKLIGEGPMQDITTQKHDYVPKPFVKPDAIRPFTNLYVSDCPLSDKTINRLSYMPVDLDKAKVQAIRPHDAMPKPCGKISDKTIQKMSYQPWQPQEPIDMPWAMKPKFQPPKLRMEDNTIQKMSYMPPGQYVECADNDPDAVDCPEPPCNPDPCAGPKGCCNPCCCPKAAFNLAEEKANLAALGYALSIYASYPLGLKQTLLNTKANTTNWSQASLFVQEFVADPLDGVTLLLDLLRAIQLSQSSNAHNLPGSSSTTGKIPPSVQRRTLLDELSCLQCLQNCCMRYSEAVRKLISTSAGLFTLAICIMSNVNKSRVIALQLLTKACESPTNGHAAVSEAMSTLRLRFGEPARFRFLVGMLSSAMGQKELLVAGMKFLNRFLDTAGSAQNRLYIQAELEQAGFDIATIKKNIGNNMNSSDNILEEIDRWEKKFIDVETLSIRLENVEKENDQLRDKILLLERRVQILQEEKGILVSLEQCLKEKCSELQVEVHSLKSVKQTSQTSLSKKDGSTPEDEGISSSERSLTPEDEVQRESSVYELYNLGSETIPLGPPKPKSDEEEETTIEEKLTKKEEQNKADERKRIEEAQVASKLQMHVDIDAIPNECEIIPSNLHPQPPRKTRSLVHLFEPSEDYDFCNKELFFENETAFTSEEGSDSLLSASKCRLPKAEKEQIPQIERGSKTRRCRRLSSKSSVKRTESFKQKMEQQKIDLQSGSVIKIIDSKHQRMKCKSLDRIDDGLDTFVDIVVTNQSEEKTQFQTKSDSGNFTGTSLCRSISNVFISPKREIRSRLSTHSDEKQKMFLPMQKDYGEVPYYFPRIQEKRNSASTNFLIKRGHTNAGLYSGQMLIDSHVVINSKSKEINSGPRLIGKVTDLPSGLY</sequence>
<reference evidence="4" key="1">
    <citation type="journal article" date="2023" name="Insect Mol. Biol.">
        <title>Genome sequencing provides insights into the evolution of gene families encoding plant cell wall-degrading enzymes in longhorned beetles.</title>
        <authorList>
            <person name="Shin N.R."/>
            <person name="Okamura Y."/>
            <person name="Kirsch R."/>
            <person name="Pauchet Y."/>
        </authorList>
    </citation>
    <scope>NUCLEOTIDE SEQUENCE</scope>
    <source>
        <strain evidence="4">MMC_N1</strain>
    </source>
</reference>
<evidence type="ECO:0000259" key="3">
    <source>
        <dbReference type="PROSITE" id="PS51232"/>
    </source>
</evidence>
<gene>
    <name evidence="4" type="ORF">NQ317_015774</name>
</gene>
<dbReference type="PROSITE" id="PS51232">
    <property type="entry name" value="GBD_FH3"/>
    <property type="match status" value="1"/>
</dbReference>
<name>A0ABQ9K562_9CUCU</name>
<feature type="compositionally biased region" description="Basic and acidic residues" evidence="2">
    <location>
        <begin position="866"/>
        <end position="882"/>
    </location>
</feature>
<evidence type="ECO:0000313" key="5">
    <source>
        <dbReference type="Proteomes" id="UP001162164"/>
    </source>
</evidence>
<evidence type="ECO:0000313" key="4">
    <source>
        <dbReference type="EMBL" id="KAJ8984682.1"/>
    </source>
</evidence>
<dbReference type="SMART" id="SM01139">
    <property type="entry name" value="Drf_FH3"/>
    <property type="match status" value="1"/>
</dbReference>
<comment type="caution">
    <text evidence="4">The sequence shown here is derived from an EMBL/GenBank/DDBJ whole genome shotgun (WGS) entry which is preliminary data.</text>
</comment>
<keyword evidence="5" id="KW-1185">Reference proteome</keyword>
<dbReference type="InterPro" id="IPR011989">
    <property type="entry name" value="ARM-like"/>
</dbReference>
<feature type="coiled-coil region" evidence="1">
    <location>
        <begin position="736"/>
        <end position="770"/>
    </location>
</feature>
<keyword evidence="1" id="KW-0175">Coiled coil</keyword>
<evidence type="ECO:0000256" key="1">
    <source>
        <dbReference type="SAM" id="Coils"/>
    </source>
</evidence>
<dbReference type="InterPro" id="IPR043592">
    <property type="entry name" value="FMNL_animal"/>
</dbReference>
<dbReference type="InterPro" id="IPR010472">
    <property type="entry name" value="FH3_dom"/>
</dbReference>